<keyword evidence="6" id="KW-0406">Ion transport</keyword>
<feature type="transmembrane region" description="Helical" evidence="8">
    <location>
        <begin position="447"/>
        <end position="469"/>
    </location>
</feature>
<evidence type="ECO:0000256" key="8">
    <source>
        <dbReference type="SAM" id="Phobius"/>
    </source>
</evidence>
<dbReference type="PANTHER" id="PTHR11629">
    <property type="entry name" value="VACUOLAR PROTON ATPASES"/>
    <property type="match status" value="1"/>
</dbReference>
<dbReference type="STRING" id="1802583.A2311_02050"/>
<dbReference type="GO" id="GO:0007035">
    <property type="term" value="P:vacuolar acidification"/>
    <property type="evidence" value="ECO:0007669"/>
    <property type="project" value="TreeGrafter"/>
</dbReference>
<evidence type="ECO:0000256" key="5">
    <source>
        <dbReference type="ARBA" id="ARBA00022989"/>
    </source>
</evidence>
<dbReference type="GO" id="GO:0016471">
    <property type="term" value="C:vacuolar proton-transporting V-type ATPase complex"/>
    <property type="evidence" value="ECO:0007669"/>
    <property type="project" value="TreeGrafter"/>
</dbReference>
<reference evidence="9 10" key="1">
    <citation type="journal article" date="2016" name="Nat. Commun.">
        <title>Thousands of microbial genomes shed light on interconnected biogeochemical processes in an aquifer system.</title>
        <authorList>
            <person name="Anantharaman K."/>
            <person name="Brown C.T."/>
            <person name="Hug L.A."/>
            <person name="Sharon I."/>
            <person name="Castelle C.J."/>
            <person name="Probst A.J."/>
            <person name="Thomas B.C."/>
            <person name="Singh A."/>
            <person name="Wilkins M.J."/>
            <person name="Karaoz U."/>
            <person name="Brodie E.L."/>
            <person name="Williams K.H."/>
            <person name="Hubbard S.S."/>
            <person name="Banfield J.F."/>
        </authorList>
    </citation>
    <scope>NUCLEOTIDE SEQUENCE [LARGE SCALE GENOMIC DNA]</scope>
</reference>
<evidence type="ECO:0000256" key="4">
    <source>
        <dbReference type="ARBA" id="ARBA00022692"/>
    </source>
</evidence>
<gene>
    <name evidence="9" type="ORF">A2311_02050</name>
</gene>
<dbReference type="EMBL" id="MEUF01000005">
    <property type="protein sequence ID" value="OGC36798.1"/>
    <property type="molecule type" value="Genomic_DNA"/>
</dbReference>
<evidence type="ECO:0000313" key="9">
    <source>
        <dbReference type="EMBL" id="OGC36798.1"/>
    </source>
</evidence>
<keyword evidence="4 8" id="KW-0812">Transmembrane</keyword>
<dbReference type="Gene3D" id="3.30.70.2750">
    <property type="match status" value="1"/>
</dbReference>
<dbReference type="AlphaFoldDB" id="A0A1F4TVR1"/>
<feature type="transmembrane region" description="Helical" evidence="8">
    <location>
        <begin position="586"/>
        <end position="613"/>
    </location>
</feature>
<dbReference type="Gene3D" id="1.20.1460.20">
    <property type="match status" value="1"/>
</dbReference>
<name>A0A1F4TVR1_UNCSA</name>
<dbReference type="GO" id="GO:0033179">
    <property type="term" value="C:proton-transporting V-type ATPase, V0 domain"/>
    <property type="evidence" value="ECO:0007669"/>
    <property type="project" value="InterPro"/>
</dbReference>
<comment type="subcellular location">
    <subcellularLocation>
        <location evidence="1">Membrane</location>
        <topology evidence="1">Multi-pass membrane protein</topology>
    </subcellularLocation>
</comment>
<evidence type="ECO:0000256" key="2">
    <source>
        <dbReference type="ARBA" id="ARBA00009904"/>
    </source>
</evidence>
<feature type="transmembrane region" description="Helical" evidence="8">
    <location>
        <begin position="356"/>
        <end position="383"/>
    </location>
</feature>
<feature type="transmembrane region" description="Helical" evidence="8">
    <location>
        <begin position="485"/>
        <end position="503"/>
    </location>
</feature>
<dbReference type="PANTHER" id="PTHR11629:SF63">
    <property type="entry name" value="V-TYPE PROTON ATPASE SUBUNIT A"/>
    <property type="match status" value="1"/>
</dbReference>
<evidence type="ECO:0000256" key="7">
    <source>
        <dbReference type="ARBA" id="ARBA00023136"/>
    </source>
</evidence>
<comment type="similarity">
    <text evidence="2">Belongs to the V-ATPase 116 kDa subunit family.</text>
</comment>
<evidence type="ECO:0000313" key="10">
    <source>
        <dbReference type="Proteomes" id="UP000178951"/>
    </source>
</evidence>
<accession>A0A1F4TVR1</accession>
<feature type="transmembrane region" description="Helical" evidence="8">
    <location>
        <begin position="509"/>
        <end position="526"/>
    </location>
</feature>
<keyword evidence="7 8" id="KW-0472">Membrane</keyword>
<organism evidence="9 10">
    <name type="scientific">candidate division WOR-1 bacterium RIFOXYB2_FULL_48_7</name>
    <dbReference type="NCBI Taxonomy" id="1802583"/>
    <lineage>
        <taxon>Bacteria</taxon>
        <taxon>Bacillati</taxon>
        <taxon>Saganbacteria</taxon>
    </lineage>
</organism>
<feature type="transmembrane region" description="Helical" evidence="8">
    <location>
        <begin position="395"/>
        <end position="419"/>
    </location>
</feature>
<evidence type="ECO:0000256" key="3">
    <source>
        <dbReference type="ARBA" id="ARBA00022448"/>
    </source>
</evidence>
<dbReference type="Gene3D" id="3.30.70.2170">
    <property type="match status" value="1"/>
</dbReference>
<dbReference type="Pfam" id="PF01496">
    <property type="entry name" value="V_ATPase_I"/>
    <property type="match status" value="2"/>
</dbReference>
<sequence>MSVVAVQKVAIFGHEQAKTSALQLLQRAGCLEITPQAVAANNRNEDNLEIEINELASAIKLLESRSGKKKSFIEGFVPYKEKVTAELLRQTASRFDWRALLDQLNGLETRLANLKTLELTLKAEIGILLPWQIITLRLNQLNSLNSAGLIIGTIKKTLLTACTTELTALTRTLVIERLREDKQFIYLAIGYLNMDSQSINEILTKFNFIKATLPATDKSPRQELARLQGLLLEAQQDQKQIGSELKSLSRHLTSLRYIYDYLYQKLLLKTAQAGLSQTEHTFVLTGWLPKKQIRPLADKLQQSSQLLWLVEISPEAGEIPPTLLSNPAVFGPFEVITRIFGLPQQKEIDPTAPLSFFYLLFFAICLSDVGYGLLLAIISYFLLKKLTLSEGGKNIVQLLFWGGLAASLIGVATGSYFAIDLQLLPEPWRSGLKSLQLIDPIKSPLNVLLMSLALGVIQNLVGLSLAMYWKIRQREFVSAIIDDGLWLYFLTALVSYIIIPFVAPGYSELNKILVIIGAALLVLTQGRAEKGLIKKAIFGLLSLYRTTSYLGDTLSYSRLLALMMTTSIIGMVINIIAGLTSQSIPVVGYLIMIVILIIGHLFNLVVSVLGAFIHAARLQLVEFFGKFYVGGGREFKPFRPLTKYVIID</sequence>
<dbReference type="GO" id="GO:0046961">
    <property type="term" value="F:proton-transporting ATPase activity, rotational mechanism"/>
    <property type="evidence" value="ECO:0007669"/>
    <property type="project" value="InterPro"/>
</dbReference>
<keyword evidence="5 8" id="KW-1133">Transmembrane helix</keyword>
<evidence type="ECO:0000256" key="1">
    <source>
        <dbReference type="ARBA" id="ARBA00004141"/>
    </source>
</evidence>
<feature type="transmembrane region" description="Helical" evidence="8">
    <location>
        <begin position="559"/>
        <end position="580"/>
    </location>
</feature>
<keyword evidence="3" id="KW-0813">Transport</keyword>
<evidence type="ECO:0000256" key="6">
    <source>
        <dbReference type="ARBA" id="ARBA00023065"/>
    </source>
</evidence>
<dbReference type="GO" id="GO:0051117">
    <property type="term" value="F:ATPase binding"/>
    <property type="evidence" value="ECO:0007669"/>
    <property type="project" value="TreeGrafter"/>
</dbReference>
<dbReference type="Proteomes" id="UP000178951">
    <property type="component" value="Unassembled WGS sequence"/>
</dbReference>
<comment type="caution">
    <text evidence="9">The sequence shown here is derived from an EMBL/GenBank/DDBJ whole genome shotgun (WGS) entry which is preliminary data.</text>
</comment>
<proteinExistence type="inferred from homology"/>
<dbReference type="InterPro" id="IPR002490">
    <property type="entry name" value="V-ATPase_116kDa_su"/>
</dbReference>
<protein>
    <submittedName>
        <fullName evidence="9">Uncharacterized protein</fullName>
    </submittedName>
</protein>